<proteinExistence type="inferred from homology"/>
<dbReference type="GO" id="GO:0008360">
    <property type="term" value="P:regulation of cell shape"/>
    <property type="evidence" value="ECO:0007669"/>
    <property type="project" value="UniProtKB-KW"/>
</dbReference>
<keyword evidence="6" id="KW-0645">Protease</keyword>
<dbReference type="InterPro" id="IPR001264">
    <property type="entry name" value="Glyco_trans_51"/>
</dbReference>
<dbReference type="PANTHER" id="PTHR32282">
    <property type="entry name" value="BINDING PROTEIN TRANSPEPTIDASE, PUTATIVE-RELATED"/>
    <property type="match status" value="1"/>
</dbReference>
<dbReference type="PANTHER" id="PTHR32282:SF11">
    <property type="entry name" value="PENICILLIN-BINDING PROTEIN 1B"/>
    <property type="match status" value="1"/>
</dbReference>
<evidence type="ECO:0000256" key="16">
    <source>
        <dbReference type="ARBA" id="ARBA00049902"/>
    </source>
</evidence>
<dbReference type="GO" id="GO:0071555">
    <property type="term" value="P:cell wall organization"/>
    <property type="evidence" value="ECO:0007669"/>
    <property type="project" value="UniProtKB-KW"/>
</dbReference>
<keyword evidence="9" id="KW-0378">Hydrolase</keyword>
<keyword evidence="17" id="KW-0812">Transmembrane</keyword>
<dbReference type="Gene3D" id="3.40.710.10">
    <property type="entry name" value="DD-peptidase/beta-lactamase superfamily"/>
    <property type="match status" value="1"/>
</dbReference>
<keyword evidence="12 17" id="KW-0472">Membrane</keyword>
<evidence type="ECO:0000256" key="15">
    <source>
        <dbReference type="ARBA" id="ARBA00034000"/>
    </source>
</evidence>
<dbReference type="InterPro" id="IPR012338">
    <property type="entry name" value="Beta-lactam/transpept-like"/>
</dbReference>
<keyword evidence="5" id="KW-0121">Carboxypeptidase</keyword>
<keyword evidence="4" id="KW-1003">Cell membrane</keyword>
<dbReference type="FunFam" id="1.10.3810.10:FF:000001">
    <property type="entry name" value="Penicillin-binding protein 1A"/>
    <property type="match status" value="1"/>
</dbReference>
<evidence type="ECO:0000259" key="18">
    <source>
        <dbReference type="Pfam" id="PF00905"/>
    </source>
</evidence>
<dbReference type="Gene3D" id="1.10.3810.10">
    <property type="entry name" value="Biosynthetic peptidoglycan transglycosylase-like"/>
    <property type="match status" value="1"/>
</dbReference>
<organism evidence="20 21">
    <name type="scientific">Candidatus Yanofskybacteria bacterium GW2011_GWC2_41_9</name>
    <dbReference type="NCBI Taxonomy" id="1619029"/>
    <lineage>
        <taxon>Bacteria</taxon>
        <taxon>Candidatus Yanofskyibacteriota</taxon>
    </lineage>
</organism>
<dbReference type="NCBIfam" id="TIGR02074">
    <property type="entry name" value="PBP_1a_fam"/>
    <property type="match status" value="1"/>
</dbReference>
<keyword evidence="17" id="KW-1133">Transmembrane helix</keyword>
<dbReference type="Pfam" id="PF00912">
    <property type="entry name" value="Transgly"/>
    <property type="match status" value="1"/>
</dbReference>
<evidence type="ECO:0000256" key="2">
    <source>
        <dbReference type="ARBA" id="ARBA00007090"/>
    </source>
</evidence>
<sequence length="752" mass="84334">MPKKIKKILSHIALWSILFVFIIITSFIAAFFYYSRYLPDPNAWQDRRVIQSTKIYDRENKTLLYEIHGEEKRTIIAYSDIPQTIKNATIVAEDAEFYNHSGINFRGILRAVLADIRDKKILEGGSSITQQLIKNAYLSPERTFSRKIKELILAITLEKKYSKDEILNFYLNQIPYGSNSYGIEAASQTYFNKPAKELNLAEAVYLAALPKAPSYYSPYGSHGNDLKARANYILGRLYDLKYISKKDRDGAEKMTVDFANQKSNITAPHFVMFVREYLNEKYGENFVEKSGLKVTTTLDLDLQNIAERVVKEGAERNKIYNAKNAALTAIDPKTGQILAMVGSKNYNDDPEPEGCEPGKNCEFDPNVNIATRLRQPGSAFKPFVYAAAITNGYTPQTVIWDVPTEFNPLCSWNGIAESGVDQETCYRPKNYDGQFRGPVTLKQALANSLNVPSVKVLYLAGINNAINTAENMGITTLKDRSRYGLSLVLGAAEVKLLDMVSAFGVFSQDGIRREPVSIIKVEDGNGRILEEYREQSQKVIEEQAAREVNDILSDNNARAPMFGLYSPLSLGLIPAAAKTGTTQDPNDETKARDAWIIGYTPSLVAGVWAGNNNNAPIEKGGAGVAAAGPIWQNFMTAALKDKPIETFSKPDPIISEKPILNGQYQISVKLKINKINMLLATEKTPPELTEEKSFTEIHEILWWLDKNDPQGPAPEDPESDSQFKNWELSLQNWLLNNYGSAYYNKLPKDYDR</sequence>
<dbReference type="SUPFAM" id="SSF56601">
    <property type="entry name" value="beta-lactamase/transpeptidase-like"/>
    <property type="match status" value="1"/>
</dbReference>
<comment type="caution">
    <text evidence="20">The sequence shown here is derived from an EMBL/GenBank/DDBJ whole genome shotgun (WGS) entry which is preliminary data.</text>
</comment>
<evidence type="ECO:0000256" key="17">
    <source>
        <dbReference type="SAM" id="Phobius"/>
    </source>
</evidence>
<dbReference type="InterPro" id="IPR023346">
    <property type="entry name" value="Lysozyme-like_dom_sf"/>
</dbReference>
<protein>
    <submittedName>
        <fullName evidence="20">Penicillin-binding protein, 1A family</fullName>
    </submittedName>
</protein>
<dbReference type="PATRIC" id="fig|1619029.3.peg.152"/>
<evidence type="ECO:0000313" key="21">
    <source>
        <dbReference type="Proteomes" id="UP000033859"/>
    </source>
</evidence>
<keyword evidence="11" id="KW-0573">Peptidoglycan synthesis</keyword>
<keyword evidence="14" id="KW-0961">Cell wall biogenesis/degradation</keyword>
<evidence type="ECO:0000256" key="7">
    <source>
        <dbReference type="ARBA" id="ARBA00022676"/>
    </source>
</evidence>
<evidence type="ECO:0000256" key="14">
    <source>
        <dbReference type="ARBA" id="ARBA00023316"/>
    </source>
</evidence>
<dbReference type="EMBL" id="LCCE01000006">
    <property type="protein sequence ID" value="KKS27349.1"/>
    <property type="molecule type" value="Genomic_DNA"/>
</dbReference>
<dbReference type="GO" id="GO:0009252">
    <property type="term" value="P:peptidoglycan biosynthetic process"/>
    <property type="evidence" value="ECO:0007669"/>
    <property type="project" value="UniProtKB-KW"/>
</dbReference>
<evidence type="ECO:0000256" key="5">
    <source>
        <dbReference type="ARBA" id="ARBA00022645"/>
    </source>
</evidence>
<dbReference type="GO" id="GO:0006508">
    <property type="term" value="P:proteolysis"/>
    <property type="evidence" value="ECO:0007669"/>
    <property type="project" value="UniProtKB-KW"/>
</dbReference>
<accession>A0A0G0XRJ0</accession>
<dbReference type="Pfam" id="PF00905">
    <property type="entry name" value="Transpeptidase"/>
    <property type="match status" value="1"/>
</dbReference>
<evidence type="ECO:0000259" key="19">
    <source>
        <dbReference type="Pfam" id="PF00912"/>
    </source>
</evidence>
<keyword evidence="10" id="KW-0133">Cell shape</keyword>
<keyword evidence="13" id="KW-0511">Multifunctional enzyme</keyword>
<evidence type="ECO:0000313" key="20">
    <source>
        <dbReference type="EMBL" id="KKS27349.1"/>
    </source>
</evidence>
<evidence type="ECO:0000256" key="6">
    <source>
        <dbReference type="ARBA" id="ARBA00022670"/>
    </source>
</evidence>
<dbReference type="Proteomes" id="UP000033859">
    <property type="component" value="Unassembled WGS sequence"/>
</dbReference>
<dbReference type="GO" id="GO:0009002">
    <property type="term" value="F:serine-type D-Ala-D-Ala carboxypeptidase activity"/>
    <property type="evidence" value="ECO:0007669"/>
    <property type="project" value="UniProtKB-EC"/>
</dbReference>
<evidence type="ECO:0000256" key="3">
    <source>
        <dbReference type="ARBA" id="ARBA00007739"/>
    </source>
</evidence>
<comment type="subcellular location">
    <subcellularLocation>
        <location evidence="1">Cell membrane</location>
    </subcellularLocation>
</comment>
<feature type="transmembrane region" description="Helical" evidence="17">
    <location>
        <begin position="12"/>
        <end position="34"/>
    </location>
</feature>
<dbReference type="InterPro" id="IPR036950">
    <property type="entry name" value="PBP_transglycosylase"/>
</dbReference>
<comment type="catalytic activity">
    <reaction evidence="15">
        <text>Preferential cleavage: (Ac)2-L-Lys-D-Ala-|-D-Ala. Also transpeptidation of peptidyl-alanyl moieties that are N-acyl substituents of D-alanine.</text>
        <dbReference type="EC" id="3.4.16.4"/>
    </reaction>
</comment>
<comment type="similarity">
    <text evidence="3">In the N-terminal section; belongs to the glycosyltransferase 51 family.</text>
</comment>
<evidence type="ECO:0000256" key="8">
    <source>
        <dbReference type="ARBA" id="ARBA00022679"/>
    </source>
</evidence>
<evidence type="ECO:0000256" key="1">
    <source>
        <dbReference type="ARBA" id="ARBA00004236"/>
    </source>
</evidence>
<evidence type="ECO:0000256" key="12">
    <source>
        <dbReference type="ARBA" id="ARBA00023136"/>
    </source>
</evidence>
<evidence type="ECO:0000256" key="9">
    <source>
        <dbReference type="ARBA" id="ARBA00022801"/>
    </source>
</evidence>
<dbReference type="SUPFAM" id="SSF53955">
    <property type="entry name" value="Lysozyme-like"/>
    <property type="match status" value="1"/>
</dbReference>
<comment type="catalytic activity">
    <reaction evidence="16">
        <text>[GlcNAc-(1-&gt;4)-Mur2Ac(oyl-L-Ala-gamma-D-Glu-L-Lys-D-Ala-D-Ala)](n)-di-trans,octa-cis-undecaprenyl diphosphate + beta-D-GlcNAc-(1-&gt;4)-Mur2Ac(oyl-L-Ala-gamma-D-Glu-L-Lys-D-Ala-D-Ala)-di-trans,octa-cis-undecaprenyl diphosphate = [GlcNAc-(1-&gt;4)-Mur2Ac(oyl-L-Ala-gamma-D-Glu-L-Lys-D-Ala-D-Ala)](n+1)-di-trans,octa-cis-undecaprenyl diphosphate + di-trans,octa-cis-undecaprenyl diphosphate + H(+)</text>
        <dbReference type="Rhea" id="RHEA:23708"/>
        <dbReference type="Rhea" id="RHEA-COMP:9602"/>
        <dbReference type="Rhea" id="RHEA-COMP:9603"/>
        <dbReference type="ChEBI" id="CHEBI:15378"/>
        <dbReference type="ChEBI" id="CHEBI:58405"/>
        <dbReference type="ChEBI" id="CHEBI:60033"/>
        <dbReference type="ChEBI" id="CHEBI:78435"/>
        <dbReference type="EC" id="2.4.99.28"/>
    </reaction>
</comment>
<dbReference type="GO" id="GO:0030288">
    <property type="term" value="C:outer membrane-bounded periplasmic space"/>
    <property type="evidence" value="ECO:0007669"/>
    <property type="project" value="TreeGrafter"/>
</dbReference>
<evidence type="ECO:0000256" key="13">
    <source>
        <dbReference type="ARBA" id="ARBA00023268"/>
    </source>
</evidence>
<reference evidence="20 21" key="1">
    <citation type="journal article" date="2015" name="Nature">
        <title>rRNA introns, odd ribosomes, and small enigmatic genomes across a large radiation of phyla.</title>
        <authorList>
            <person name="Brown C.T."/>
            <person name="Hug L.A."/>
            <person name="Thomas B.C."/>
            <person name="Sharon I."/>
            <person name="Castelle C.J."/>
            <person name="Singh A."/>
            <person name="Wilkins M.J."/>
            <person name="Williams K.H."/>
            <person name="Banfield J.F."/>
        </authorList>
    </citation>
    <scope>NUCLEOTIDE SEQUENCE [LARGE SCALE GENOMIC DNA]</scope>
</reference>
<dbReference type="GO" id="GO:0008955">
    <property type="term" value="F:peptidoglycan glycosyltransferase activity"/>
    <property type="evidence" value="ECO:0007669"/>
    <property type="project" value="UniProtKB-EC"/>
</dbReference>
<gene>
    <name evidence="20" type="ORF">UU84_C0006G0010</name>
</gene>
<feature type="domain" description="Glycosyl transferase family 51" evidence="19">
    <location>
        <begin position="62"/>
        <end position="237"/>
    </location>
</feature>
<evidence type="ECO:0000256" key="11">
    <source>
        <dbReference type="ARBA" id="ARBA00022984"/>
    </source>
</evidence>
<feature type="domain" description="Penicillin-binding protein transpeptidase" evidence="18">
    <location>
        <begin position="327"/>
        <end position="635"/>
    </location>
</feature>
<keyword evidence="7" id="KW-0328">Glycosyltransferase</keyword>
<comment type="similarity">
    <text evidence="2">In the C-terminal section; belongs to the transpeptidase family.</text>
</comment>
<dbReference type="GO" id="GO:0005886">
    <property type="term" value="C:plasma membrane"/>
    <property type="evidence" value="ECO:0007669"/>
    <property type="project" value="UniProtKB-SubCell"/>
</dbReference>
<evidence type="ECO:0000256" key="4">
    <source>
        <dbReference type="ARBA" id="ARBA00022475"/>
    </source>
</evidence>
<name>A0A0G0XRJ0_9BACT</name>
<dbReference type="AlphaFoldDB" id="A0A0G0XRJ0"/>
<evidence type="ECO:0000256" key="10">
    <source>
        <dbReference type="ARBA" id="ARBA00022960"/>
    </source>
</evidence>
<dbReference type="InterPro" id="IPR050396">
    <property type="entry name" value="Glycosyltr_51/Transpeptidase"/>
</dbReference>
<dbReference type="GO" id="GO:0008658">
    <property type="term" value="F:penicillin binding"/>
    <property type="evidence" value="ECO:0007669"/>
    <property type="project" value="InterPro"/>
</dbReference>
<dbReference type="InterPro" id="IPR001460">
    <property type="entry name" value="PCN-bd_Tpept"/>
</dbReference>
<keyword evidence="8" id="KW-0808">Transferase</keyword>